<reference evidence="1" key="2">
    <citation type="journal article" date="2007" name="Science">
        <title>Draft genome sequence of the sexually transmitted pathogen Trichomonas vaginalis.</title>
        <authorList>
            <person name="Carlton J.M."/>
            <person name="Hirt R.P."/>
            <person name="Silva J.C."/>
            <person name="Delcher A.L."/>
            <person name="Schatz M."/>
            <person name="Zhao Q."/>
            <person name="Wortman J.R."/>
            <person name="Bidwell S.L."/>
            <person name="Alsmark U.C.M."/>
            <person name="Besteiro S."/>
            <person name="Sicheritz-Ponten T."/>
            <person name="Noel C.J."/>
            <person name="Dacks J.B."/>
            <person name="Foster P.G."/>
            <person name="Simillion C."/>
            <person name="Van de Peer Y."/>
            <person name="Miranda-Saavedra D."/>
            <person name="Barton G.J."/>
            <person name="Westrop G.D."/>
            <person name="Mueller S."/>
            <person name="Dessi D."/>
            <person name="Fiori P.L."/>
            <person name="Ren Q."/>
            <person name="Paulsen I."/>
            <person name="Zhang H."/>
            <person name="Bastida-Corcuera F.D."/>
            <person name="Simoes-Barbosa A."/>
            <person name="Brown M.T."/>
            <person name="Hayes R.D."/>
            <person name="Mukherjee M."/>
            <person name="Okumura C.Y."/>
            <person name="Schneider R."/>
            <person name="Smith A.J."/>
            <person name="Vanacova S."/>
            <person name="Villalvazo M."/>
            <person name="Haas B.J."/>
            <person name="Pertea M."/>
            <person name="Feldblyum T.V."/>
            <person name="Utterback T.R."/>
            <person name="Shu C.L."/>
            <person name="Osoegawa K."/>
            <person name="de Jong P.J."/>
            <person name="Hrdy I."/>
            <person name="Horvathova L."/>
            <person name="Zubacova Z."/>
            <person name="Dolezal P."/>
            <person name="Malik S.B."/>
            <person name="Logsdon J.M. Jr."/>
            <person name="Henze K."/>
            <person name="Gupta A."/>
            <person name="Wang C.C."/>
            <person name="Dunne R.L."/>
            <person name="Upcroft J.A."/>
            <person name="Upcroft P."/>
            <person name="White O."/>
            <person name="Salzberg S.L."/>
            <person name="Tang P."/>
            <person name="Chiu C.-H."/>
            <person name="Lee Y.-S."/>
            <person name="Embley T.M."/>
            <person name="Coombs G.H."/>
            <person name="Mottram J.C."/>
            <person name="Tachezy J."/>
            <person name="Fraser-Liggett C.M."/>
            <person name="Johnson P.J."/>
        </authorList>
    </citation>
    <scope>NUCLEOTIDE SEQUENCE [LARGE SCALE GENOMIC DNA]</scope>
    <source>
        <strain evidence="1">G3</strain>
    </source>
</reference>
<organism evidence="1 2">
    <name type="scientific">Trichomonas vaginalis (strain ATCC PRA-98 / G3)</name>
    <dbReference type="NCBI Taxonomy" id="412133"/>
    <lineage>
        <taxon>Eukaryota</taxon>
        <taxon>Metamonada</taxon>
        <taxon>Parabasalia</taxon>
        <taxon>Trichomonadida</taxon>
        <taxon>Trichomonadidae</taxon>
        <taxon>Trichomonas</taxon>
    </lineage>
</organism>
<dbReference type="AlphaFoldDB" id="A2DHU4"/>
<dbReference type="InParanoid" id="A2DHU4"/>
<evidence type="ECO:0000313" key="1">
    <source>
        <dbReference type="EMBL" id="EAY19933.1"/>
    </source>
</evidence>
<reference evidence="1" key="1">
    <citation type="submission" date="2006-10" db="EMBL/GenBank/DDBJ databases">
        <authorList>
            <person name="Amadeo P."/>
            <person name="Zhao Q."/>
            <person name="Wortman J."/>
            <person name="Fraser-Liggett C."/>
            <person name="Carlton J."/>
        </authorList>
    </citation>
    <scope>NUCLEOTIDE SEQUENCE</scope>
    <source>
        <strain evidence="1">G3</strain>
    </source>
</reference>
<keyword evidence="2" id="KW-1185">Reference proteome</keyword>
<gene>
    <name evidence="1" type="ORF">TVAG_401860</name>
</gene>
<evidence type="ECO:0000313" key="2">
    <source>
        <dbReference type="Proteomes" id="UP000001542"/>
    </source>
</evidence>
<dbReference type="VEuPathDB" id="TrichDB:TVAGG3_0584240"/>
<sequence length="124" mass="15058">MTLKRLLTDFEYYLIDALTDPQNCVESSLSFKIEGTTHFVFTYVLKEYDRYHNEVNQTLIKFVDKKLVNNEYFKREDPNTAGDDEEYRQVIEKNNARLDAIEKKFNECLTNTYEYLMRWEVKWK</sequence>
<proteinExistence type="predicted"/>
<dbReference type="EMBL" id="DS113202">
    <property type="protein sequence ID" value="EAY19933.1"/>
    <property type="molecule type" value="Genomic_DNA"/>
</dbReference>
<name>A2DHU4_TRIV3</name>
<dbReference type="Proteomes" id="UP000001542">
    <property type="component" value="Unassembled WGS sequence"/>
</dbReference>
<protein>
    <submittedName>
        <fullName evidence="1">Uncharacterized protein</fullName>
    </submittedName>
</protein>
<accession>A2DHU4</accession>
<dbReference type="VEuPathDB" id="TrichDB:TVAG_401860"/>